<dbReference type="FunFam" id="3.40.50.12390:FF:000002">
    <property type="entry name" value="5'-3' exoribonuclease 1"/>
    <property type="match status" value="1"/>
</dbReference>
<dbReference type="GO" id="GO:0000184">
    <property type="term" value="P:nuclear-transcribed mRNA catabolic process, nonsense-mediated decay"/>
    <property type="evidence" value="ECO:0007669"/>
    <property type="project" value="UniProtKB-KW"/>
</dbReference>
<sequence length="1373" mass="155805">MQMVEDNRIPEFDNLYLDMNGIIHNCSHPRDDEVAYHFDESDIFLGIFAYIEHLFARIRPQKVFFLAVDGVAPRAKMNQQRSRRFRTAQEAKENLEKAQRRGEDIADKTPFDSNCITPGTIFMQKLSLQLEYFIAKKVSEDSNWRNVQVILSGHDAVGEGEHKIMEFIRTLKAQPDYNPNTRHCLYGLDADLIMLGLLSHDPHFALLREEVVFGPQRTKKSSPSLETRTFYLLHISLLREYLELEFDSLRKTLPFEFDLERIIDDYILLHLFVGNDFLPHLPGLHINEGAIETLFRIYEKILPKAGGYLNDHGTLRPERLQLVINELFELERNCFLRDHPDLTRDRRNASSNKRNAKQHNKQANKPMVITPEQRDWVTQLHQFVVAFNAHPEQAPTETLLADAKTDSDRKFLQGLADALNLHLAWKEYDPINDTTATKLSLPHSKVQQFRMDHATDEAFPEEHALAVQRALAPYMEACVDSHPQSTDLENQPENAVGENISQDADQVSEAEKERKIKDAMHKYRVDYYRTKLNMDYNQESIRALAFNYIEGMQWVLHYYYEGNSSWGWFYHYHYAPQISDLAQIDQFEFAFQKGRPFLPFEQLMGVLPPLSKALIPPAFQDLMTDVDSPILDFYPSEFEADLNGKKNSWEAVVKIPFIQEDRLLKAIQLRENKLTKDERIRNQHGPPKQFQYDHQIDVTYPSSLPGFFPDLPNNHVRVEPLVLPSMEGREYVKTLSAGVQLGIDAMPGFPTLKTLSFTHQLRKAGVNVHGQASSSNTMVLTINPSESMLNIDEFAKNIVGKSTFTNWPFLFEGLVVGVSDAHNEIHAALQPAPQQSQQGNSVRLEKQASSDLPGRAKRIQAKYATRYGVEIGKVNALLHVRPLQGLQRLSNAAVVKEFAHASDQIEYPWQLVVHHVVQQDPRFQEQPGLAIHEEFPDQTRVFYLGDKGYGCPARVLGTDSNGVAIELALAVDLPQELRLMHKLVQERGADHYVVANHVAHRLRISSLVLSRITSSMLVMIQNKKRNLGLNLKFEAKGRKVLGYTQRTSMGWEYSEKAISLIKQFVDAFPDLIQSLARRPPQGGIYHDSDLFPQNTQERIRDLIAFEKQHKVRELEDVPIYVDRLERKVVATLENAVRILAKKRAESKTFNIKRQILRGVPRHALLKPSEARMQVFPQRFALGDRVVNVLDFGTVPLGAKGTVVGLGTQSIDIVLDAPFLGGTNLQGVCSEYRGATVGLADVLNLTTPQLAAKWGGDLTDSANVSALMRTLQQTQPSTHNRSESTQPQAKSFMPKNAFKEAPPTKSFTAKLGKGVLPRPDSLQKQSQPSSPSANGKVDAAAKHLEMLSLNKSARPPRKQAWRSQPASKPKGNAE</sequence>
<keyword evidence="5" id="KW-0694">RNA-binding</keyword>
<feature type="domain" description="Xrn1 helical" evidence="9">
    <location>
        <begin position="257"/>
        <end position="684"/>
    </location>
</feature>
<dbReference type="InterPro" id="IPR016494">
    <property type="entry name" value="5_3_exoribonuclease_1"/>
</dbReference>
<comment type="function">
    <text evidence="5">Multifunctional protein that exhibits several independent functions at different levels of the cellular processes. 5'-3' exonuclease component of the nonsense-mediated mRNA decay (NMD) which is a highly conserved mRNA degradation pathway, an RNA surveillance system whose role is to identify and rid cells of mRNA with premature termination codons and thus prevents accumulation of potentially harmful truncated proteins.</text>
</comment>
<evidence type="ECO:0000256" key="7">
    <source>
        <dbReference type="SAM" id="MobiDB-lite"/>
    </source>
</evidence>
<gene>
    <name evidence="13" type="primary">exo2</name>
    <name evidence="13" type="ORF">MPSI1_004029</name>
</gene>
<dbReference type="Gene3D" id="1.25.40.1050">
    <property type="match status" value="1"/>
</dbReference>
<dbReference type="EMBL" id="CP118382">
    <property type="protein sequence ID" value="WFD45347.1"/>
    <property type="molecule type" value="Genomic_DNA"/>
</dbReference>
<dbReference type="GO" id="GO:0005737">
    <property type="term" value="C:cytoplasm"/>
    <property type="evidence" value="ECO:0007669"/>
    <property type="project" value="UniProtKB-SubCell"/>
</dbReference>
<dbReference type="Proteomes" id="UP001214628">
    <property type="component" value="Chromosome 8"/>
</dbReference>
<dbReference type="PIRSF" id="PIRSF006743">
    <property type="entry name" value="Exonuclease_Xnr1"/>
    <property type="match status" value="1"/>
</dbReference>
<evidence type="ECO:0000259" key="8">
    <source>
        <dbReference type="Pfam" id="PF03159"/>
    </source>
</evidence>
<dbReference type="CDD" id="cd18673">
    <property type="entry name" value="PIN_XRN1-2-like"/>
    <property type="match status" value="1"/>
</dbReference>
<evidence type="ECO:0000256" key="3">
    <source>
        <dbReference type="ARBA" id="ARBA00022839"/>
    </source>
</evidence>
<comment type="similarity">
    <text evidence="4 5">Belongs to the 5'-3' exonuclease family.</text>
</comment>
<dbReference type="Gene3D" id="3.40.50.12390">
    <property type="match status" value="2"/>
</dbReference>
<evidence type="ECO:0000313" key="13">
    <source>
        <dbReference type="EMBL" id="WFD45347.1"/>
    </source>
</evidence>
<evidence type="ECO:0000313" key="14">
    <source>
        <dbReference type="Proteomes" id="UP001214628"/>
    </source>
</evidence>
<dbReference type="Gene3D" id="2.30.30.750">
    <property type="match status" value="1"/>
</dbReference>
<organism evidence="13 14">
    <name type="scientific">Malassezia psittaci</name>
    <dbReference type="NCBI Taxonomy" id="1821823"/>
    <lineage>
        <taxon>Eukaryota</taxon>
        <taxon>Fungi</taxon>
        <taxon>Dikarya</taxon>
        <taxon>Basidiomycota</taxon>
        <taxon>Ustilaginomycotina</taxon>
        <taxon>Malasseziomycetes</taxon>
        <taxon>Malasseziales</taxon>
        <taxon>Malasseziaceae</taxon>
        <taxon>Malassezia</taxon>
    </lineage>
</organism>
<feature type="domain" description="Xrn1 N-terminal" evidence="8">
    <location>
        <begin position="8"/>
        <end position="210"/>
    </location>
</feature>
<evidence type="ECO:0000256" key="6">
    <source>
        <dbReference type="SAM" id="Coils"/>
    </source>
</evidence>
<name>A0AAF0FDF7_9BASI</name>
<evidence type="ECO:0000259" key="12">
    <source>
        <dbReference type="Pfam" id="PF18334"/>
    </source>
</evidence>
<dbReference type="Gene3D" id="2.170.260.40">
    <property type="match status" value="1"/>
</dbReference>
<dbReference type="Pfam" id="PF18332">
    <property type="entry name" value="XRN1_D1"/>
    <property type="match status" value="1"/>
</dbReference>
<keyword evidence="6" id="KW-0175">Coiled coil</keyword>
<evidence type="ECO:0000259" key="11">
    <source>
        <dbReference type="Pfam" id="PF18332"/>
    </source>
</evidence>
<keyword evidence="1 5" id="KW-0540">Nuclease</keyword>
<dbReference type="InterPro" id="IPR014722">
    <property type="entry name" value="Rib_uL2_dom2"/>
</dbReference>
<evidence type="ECO:0000256" key="1">
    <source>
        <dbReference type="ARBA" id="ARBA00022722"/>
    </source>
</evidence>
<feature type="domain" description="5'-3' exoribonuclease 1 D1" evidence="11">
    <location>
        <begin position="735"/>
        <end position="926"/>
    </location>
</feature>
<keyword evidence="2 5" id="KW-0378">Hydrolase</keyword>
<evidence type="ECO:0000259" key="9">
    <source>
        <dbReference type="Pfam" id="PF17846"/>
    </source>
</evidence>
<dbReference type="InterPro" id="IPR041412">
    <property type="entry name" value="Xrn1_helical"/>
</dbReference>
<dbReference type="InterPro" id="IPR040992">
    <property type="entry name" value="XRN1_D1"/>
</dbReference>
<evidence type="ECO:0000256" key="4">
    <source>
        <dbReference type="ARBA" id="ARBA00038299"/>
    </source>
</evidence>
<dbReference type="Pfam" id="PF03159">
    <property type="entry name" value="XRN_N"/>
    <property type="match status" value="1"/>
</dbReference>
<feature type="domain" description="Exoribonuclease Xrn1 D2/D3" evidence="12">
    <location>
        <begin position="931"/>
        <end position="1146"/>
    </location>
</feature>
<keyword evidence="3 5" id="KW-0269">Exonuclease</keyword>
<keyword evidence="14" id="KW-1185">Reference proteome</keyword>
<dbReference type="InterPro" id="IPR004859">
    <property type="entry name" value="Xrn1_N"/>
</dbReference>
<dbReference type="PANTHER" id="PTHR12341:SF7">
    <property type="entry name" value="5'-3' EXORIBONUCLEASE 1"/>
    <property type="match status" value="1"/>
</dbReference>
<dbReference type="PANTHER" id="PTHR12341">
    <property type="entry name" value="5'-&gt;3' EXORIBONUCLEASE"/>
    <property type="match status" value="1"/>
</dbReference>
<dbReference type="InterPro" id="IPR047007">
    <property type="entry name" value="XRN1_D1_sf"/>
</dbReference>
<dbReference type="InterPro" id="IPR027073">
    <property type="entry name" value="5_3_exoribonuclease"/>
</dbReference>
<feature type="compositionally biased region" description="Low complexity" evidence="7">
    <location>
        <begin position="1318"/>
        <end position="1331"/>
    </location>
</feature>
<protein>
    <recommendedName>
        <fullName evidence="5">5'-3' exoribonuclease 1</fullName>
        <ecNumber evidence="5">3.1.13.-</ecNumber>
    </recommendedName>
</protein>
<dbReference type="GO" id="GO:0003723">
    <property type="term" value="F:RNA binding"/>
    <property type="evidence" value="ECO:0007669"/>
    <property type="project" value="UniProtKB-KW"/>
</dbReference>
<dbReference type="GO" id="GO:0005634">
    <property type="term" value="C:nucleus"/>
    <property type="evidence" value="ECO:0007669"/>
    <property type="project" value="TreeGrafter"/>
</dbReference>
<feature type="region of interest" description="Disordered" evidence="7">
    <location>
        <begin position="831"/>
        <end position="850"/>
    </location>
</feature>
<feature type="compositionally biased region" description="Polar residues" evidence="7">
    <location>
        <begin position="1271"/>
        <end position="1288"/>
    </location>
</feature>
<keyword evidence="5" id="KW-0866">Nonsense-mediated mRNA decay</keyword>
<dbReference type="GO" id="GO:0016075">
    <property type="term" value="P:rRNA catabolic process"/>
    <property type="evidence" value="ECO:0007669"/>
    <property type="project" value="TreeGrafter"/>
</dbReference>
<proteinExistence type="inferred from homology"/>
<accession>A0AAF0FDF7</accession>
<dbReference type="InterPro" id="IPR041385">
    <property type="entry name" value="SH3_12"/>
</dbReference>
<evidence type="ECO:0000256" key="2">
    <source>
        <dbReference type="ARBA" id="ARBA00022801"/>
    </source>
</evidence>
<feature type="domain" description="5'-3' exoribonuclease 1 SH3-like" evidence="10">
    <location>
        <begin position="1177"/>
        <end position="1243"/>
    </location>
</feature>
<dbReference type="InterPro" id="IPR041106">
    <property type="entry name" value="XRN1_D2_D3"/>
</dbReference>
<dbReference type="GO" id="GO:0004534">
    <property type="term" value="F:5'-3' RNA exonuclease activity"/>
    <property type="evidence" value="ECO:0007669"/>
    <property type="project" value="TreeGrafter"/>
</dbReference>
<feature type="region of interest" description="Disordered" evidence="7">
    <location>
        <begin position="1271"/>
        <end position="1373"/>
    </location>
</feature>
<dbReference type="Pfam" id="PF18129">
    <property type="entry name" value="SH3_12"/>
    <property type="match status" value="1"/>
</dbReference>
<dbReference type="Pfam" id="PF18334">
    <property type="entry name" value="XRN1_D2_D3"/>
    <property type="match status" value="1"/>
</dbReference>
<feature type="coiled-coil region" evidence="6">
    <location>
        <begin position="78"/>
        <end position="108"/>
    </location>
</feature>
<comment type="subcellular location">
    <subcellularLocation>
        <location evidence="5">Cytoplasm</location>
    </subcellularLocation>
</comment>
<dbReference type="InterPro" id="IPR047008">
    <property type="entry name" value="XRN1_SH3_sf"/>
</dbReference>
<evidence type="ECO:0000259" key="10">
    <source>
        <dbReference type="Pfam" id="PF18129"/>
    </source>
</evidence>
<evidence type="ECO:0000256" key="5">
    <source>
        <dbReference type="PIRNR" id="PIRNR006743"/>
    </source>
</evidence>
<dbReference type="EC" id="3.1.13.-" evidence="5"/>
<keyword evidence="5" id="KW-0963">Cytoplasm</keyword>
<dbReference type="Pfam" id="PF17846">
    <property type="entry name" value="XRN_M"/>
    <property type="match status" value="1"/>
</dbReference>
<dbReference type="Gene3D" id="2.30.30.30">
    <property type="match status" value="1"/>
</dbReference>
<feature type="region of interest" description="Disordered" evidence="7">
    <location>
        <begin position="341"/>
        <end position="364"/>
    </location>
</feature>
<reference evidence="13" key="1">
    <citation type="submission" date="2023-02" db="EMBL/GenBank/DDBJ databases">
        <title>Mating type loci evolution in Malassezia.</title>
        <authorList>
            <person name="Coelho M.A."/>
        </authorList>
    </citation>
    <scope>NUCLEOTIDE SEQUENCE</scope>
    <source>
        <strain evidence="13">CBS 14136</strain>
    </source>
</reference>